<proteinExistence type="predicted"/>
<dbReference type="Proteomes" id="UP000011014">
    <property type="component" value="Unassembled WGS sequence"/>
</dbReference>
<gene>
    <name evidence="3" type="ORF">GSOID_T00028578001</name>
</gene>
<dbReference type="SUPFAM" id="SSF50978">
    <property type="entry name" value="WD40 repeat-like"/>
    <property type="match status" value="1"/>
</dbReference>
<dbReference type="GO" id="GO:0005634">
    <property type="term" value="C:nucleus"/>
    <property type="evidence" value="ECO:0007669"/>
    <property type="project" value="TreeGrafter"/>
</dbReference>
<dbReference type="InterPro" id="IPR036322">
    <property type="entry name" value="WD40_repeat_dom_sf"/>
</dbReference>
<dbReference type="GO" id="GO:0008360">
    <property type="term" value="P:regulation of cell shape"/>
    <property type="evidence" value="ECO:0007669"/>
    <property type="project" value="TreeGrafter"/>
</dbReference>
<feature type="region of interest" description="Disordered" evidence="2">
    <location>
        <begin position="781"/>
        <end position="1027"/>
    </location>
</feature>
<dbReference type="InterPro" id="IPR015943">
    <property type="entry name" value="WD40/YVTN_repeat-like_dom_sf"/>
</dbReference>
<dbReference type="PANTHER" id="PTHR16266">
    <property type="entry name" value="WD REPEAT DOMAIN 9"/>
    <property type="match status" value="1"/>
</dbReference>
<feature type="compositionally biased region" description="Acidic residues" evidence="2">
    <location>
        <begin position="851"/>
        <end position="867"/>
    </location>
</feature>
<dbReference type="Gene3D" id="2.130.10.10">
    <property type="entry name" value="YVTN repeat-like/Quinoprotein amine dehydrogenase"/>
    <property type="match status" value="3"/>
</dbReference>
<feature type="compositionally biased region" description="Basic residues" evidence="2">
    <location>
        <begin position="997"/>
        <end position="1007"/>
    </location>
</feature>
<protein>
    <submittedName>
        <fullName evidence="3">Uncharacterized protein</fullName>
    </submittedName>
</protein>
<evidence type="ECO:0000256" key="2">
    <source>
        <dbReference type="SAM" id="MobiDB-lite"/>
    </source>
</evidence>
<dbReference type="SMART" id="SM00320">
    <property type="entry name" value="WD40"/>
    <property type="match status" value="7"/>
</dbReference>
<dbReference type="Pfam" id="PF00400">
    <property type="entry name" value="WD40"/>
    <property type="match status" value="2"/>
</dbReference>
<dbReference type="InterPro" id="IPR001680">
    <property type="entry name" value="WD40_rpt"/>
</dbReference>
<dbReference type="GO" id="GO:0006357">
    <property type="term" value="P:regulation of transcription by RNA polymerase II"/>
    <property type="evidence" value="ECO:0007669"/>
    <property type="project" value="TreeGrafter"/>
</dbReference>
<dbReference type="GO" id="GO:0007010">
    <property type="term" value="P:cytoskeleton organization"/>
    <property type="evidence" value="ECO:0007669"/>
    <property type="project" value="TreeGrafter"/>
</dbReference>
<organism evidence="3">
    <name type="scientific">Oikopleura dioica</name>
    <name type="common">Tunicate</name>
    <dbReference type="NCBI Taxonomy" id="34765"/>
    <lineage>
        <taxon>Eukaryota</taxon>
        <taxon>Metazoa</taxon>
        <taxon>Chordata</taxon>
        <taxon>Tunicata</taxon>
        <taxon>Appendicularia</taxon>
        <taxon>Copelata</taxon>
        <taxon>Oikopleuridae</taxon>
        <taxon>Oikopleura</taxon>
    </lineage>
</organism>
<keyword evidence="1" id="KW-0853">WD repeat</keyword>
<accession>E4YKT4</accession>
<feature type="repeat" description="WD" evidence="1">
    <location>
        <begin position="214"/>
        <end position="255"/>
    </location>
</feature>
<sequence length="1147" mass="130675">MEKIKNVTVVSRNGTIFEGFTGRYTSYEETETLCLSKGAKMPWFEMIGSQFSEPVWIKSSADFMKRTINASDEIGREKLERLMNEFLDENAPLELNASLLECAKNDEELKKILPKNLDLFGRKGENNFEKFASENPLVDFKRCFQQHVSAKQNGLSIRSKNPVSSQFISSKNRPKNYQRINFLSKIRSQKHAKLPKNILWNDQFWNTFQIQAHTLGHLDQVNIITYDQTGKRIITGSDESLIKIWSAVTGMLLMTLRGHEGEINDLQVHPDNNLLASCDDKKAIRIWCLRSGATVTCLMGQHTAHNITSISWGPGMLCVESTYIRPLVSTGNDGTVVFWSYDENDKSFILEAPPKFTERTKPGDRAVQQAWSKGGRLIAVGFSDGRIRVYMILKPDSPRGVDKIAELDVHTSCVSSIEFNQMQSTKTPPALLSTSFDGFAIIWRMRNRRWKVQKIDCVRETDPNADPKKRPKVNDGIWLKNDELICVALVGATHQNIIKIFNSATSDLVTTLCFHTQTIQNLKAHPKIPHVFASSGCDGLIVIWDVLRSKKIAEVYFPSTIESGEQMSIHDIRWSSDGTKIISADSQGHMSISGFGKDVKLSQLPDELFFETDYHPLIRDREGFVVDEQTGLTPHLQNPGMFTNSQNEPYLGRVNDDRTRRQMAEEGQRDVLGDRIRQLDLEMTAAEIDQAGEGGTPMNVDENSVHLDMSVLTFDVQRRSQSIIKKPSWCNKDFCEVLPLKEVQKRDSLQKKLSKAEERWFKKEGLDCDVMEIEEIHVTEDSVPQINSSQRRANRRRQRATDVEEPELPPESDEDHSIQGSDEEFNLNSSAEQRELTRVNRRRAPRGYVPVDDEPAEDDSDVEEASSSEESTTQENTSSEYVPTLEEPSTEANSTRSRRARTSREPQAPASSSRQRRKKRIILDESEGENEQANLDSSLEENKEEEQVPGPSSRILIPSSTSSFRKKVAFSESDDSDNSMKKSDTSSIDPLVQMSNSKKRNRRRERTNKRLSEDSSSNEPHYHSLIESPGRGHLQWIRQTQPLRCPFIPQIGDEVYYIPSAHLQFVKELENQKLTSLRKFHRVPTQFKNSCLMDMDILCVVEELEIELMNEKKFDPPARWCSISLKCIHDEIDLKKFTEALKLGSPK</sequence>
<evidence type="ECO:0000313" key="3">
    <source>
        <dbReference type="EMBL" id="CBY36095.1"/>
    </source>
</evidence>
<dbReference type="EMBL" id="FN654722">
    <property type="protein sequence ID" value="CBY36095.1"/>
    <property type="molecule type" value="Genomic_DNA"/>
</dbReference>
<feature type="repeat" description="WD" evidence="1">
    <location>
        <begin position="512"/>
        <end position="554"/>
    </location>
</feature>
<dbReference type="InterPro" id="IPR052060">
    <property type="entry name" value="Bromo_WD_repeat"/>
</dbReference>
<dbReference type="PROSITE" id="PS50294">
    <property type="entry name" value="WD_REPEATS_REGION"/>
    <property type="match status" value="2"/>
</dbReference>
<dbReference type="PROSITE" id="PS50082">
    <property type="entry name" value="WD_REPEATS_2"/>
    <property type="match status" value="3"/>
</dbReference>
<evidence type="ECO:0000256" key="1">
    <source>
        <dbReference type="PROSITE-ProRule" id="PRU00221"/>
    </source>
</evidence>
<reference evidence="3" key="1">
    <citation type="journal article" date="2010" name="Science">
        <title>Plasticity of animal genome architecture unmasked by rapid evolution of a pelagic tunicate.</title>
        <authorList>
            <person name="Denoeud F."/>
            <person name="Henriet S."/>
            <person name="Mungpakdee S."/>
            <person name="Aury J.M."/>
            <person name="Da Silva C."/>
            <person name="Brinkmann H."/>
            <person name="Mikhaleva J."/>
            <person name="Olsen L.C."/>
            <person name="Jubin C."/>
            <person name="Canestro C."/>
            <person name="Bouquet J.M."/>
            <person name="Danks G."/>
            <person name="Poulain J."/>
            <person name="Campsteijn C."/>
            <person name="Adamski M."/>
            <person name="Cross I."/>
            <person name="Yadetie F."/>
            <person name="Muffato M."/>
            <person name="Louis A."/>
            <person name="Butcher S."/>
            <person name="Tsagkogeorga G."/>
            <person name="Konrad A."/>
            <person name="Singh S."/>
            <person name="Jensen M.F."/>
            <person name="Cong E.H."/>
            <person name="Eikeseth-Otteraa H."/>
            <person name="Noel B."/>
            <person name="Anthouard V."/>
            <person name="Porcel B.M."/>
            <person name="Kachouri-Lafond R."/>
            <person name="Nishino A."/>
            <person name="Ugolini M."/>
            <person name="Chourrout P."/>
            <person name="Nishida H."/>
            <person name="Aasland R."/>
            <person name="Huzurbazar S."/>
            <person name="Westhof E."/>
            <person name="Delsuc F."/>
            <person name="Lehrach H."/>
            <person name="Reinhardt R."/>
            <person name="Weissenbach J."/>
            <person name="Roy S.W."/>
            <person name="Artiguenave F."/>
            <person name="Postlethwait J.H."/>
            <person name="Manak J.R."/>
            <person name="Thompson E.M."/>
            <person name="Jaillon O."/>
            <person name="Du Pasquier L."/>
            <person name="Boudinot P."/>
            <person name="Liberles D.A."/>
            <person name="Volff J.N."/>
            <person name="Philippe H."/>
            <person name="Lenhard B."/>
            <person name="Roest Crollius H."/>
            <person name="Wincker P."/>
            <person name="Chourrout D."/>
        </authorList>
    </citation>
    <scope>NUCLEOTIDE SEQUENCE [LARGE SCALE GENOMIC DNA]</scope>
</reference>
<name>E4YKT4_OIKDI</name>
<feature type="compositionally biased region" description="Acidic residues" evidence="2">
    <location>
        <begin position="803"/>
        <end position="814"/>
    </location>
</feature>
<feature type="compositionally biased region" description="Low complexity" evidence="2">
    <location>
        <begin position="951"/>
        <end position="963"/>
    </location>
</feature>
<dbReference type="PANTHER" id="PTHR16266:SF17">
    <property type="entry name" value="BRWD3"/>
    <property type="match status" value="1"/>
</dbReference>
<dbReference type="AlphaFoldDB" id="E4YKT4"/>
<feature type="repeat" description="WD" evidence="1">
    <location>
        <begin position="256"/>
        <end position="297"/>
    </location>
</feature>